<dbReference type="SUPFAM" id="SSF81606">
    <property type="entry name" value="PP2C-like"/>
    <property type="match status" value="1"/>
</dbReference>
<evidence type="ECO:0000259" key="3">
    <source>
        <dbReference type="PROSITE" id="PS51746"/>
    </source>
</evidence>
<protein>
    <recommendedName>
        <fullName evidence="1">Protein phosphatase</fullName>
        <ecNumber evidence="1">3.1.3.16</ecNumber>
    </recommendedName>
</protein>
<comment type="cofactor">
    <cofactor evidence="1">
        <name>Mg(2+)</name>
        <dbReference type="ChEBI" id="CHEBI:18420"/>
    </cofactor>
</comment>
<dbReference type="EC" id="3.1.3.16" evidence="1"/>
<dbReference type="EMBL" id="JAUEPS010000044">
    <property type="protein sequence ID" value="KAK0447485.1"/>
    <property type="molecule type" value="Genomic_DNA"/>
</dbReference>
<comment type="cofactor">
    <cofactor evidence="1">
        <name>Mn(2+)</name>
        <dbReference type="ChEBI" id="CHEBI:29035"/>
    </cofactor>
</comment>
<feature type="domain" description="PPM-type phosphatase" evidence="3">
    <location>
        <begin position="110"/>
        <end position="432"/>
    </location>
</feature>
<evidence type="ECO:0000313" key="5">
    <source>
        <dbReference type="Proteomes" id="UP001175211"/>
    </source>
</evidence>
<gene>
    <name evidence="4" type="ORF">EV420DRAFT_1568950</name>
</gene>
<comment type="catalytic activity">
    <reaction evidence="1">
        <text>O-phospho-L-threonyl-[protein] + H2O = L-threonyl-[protein] + phosphate</text>
        <dbReference type="Rhea" id="RHEA:47004"/>
        <dbReference type="Rhea" id="RHEA-COMP:11060"/>
        <dbReference type="Rhea" id="RHEA-COMP:11605"/>
        <dbReference type="ChEBI" id="CHEBI:15377"/>
        <dbReference type="ChEBI" id="CHEBI:30013"/>
        <dbReference type="ChEBI" id="CHEBI:43474"/>
        <dbReference type="ChEBI" id="CHEBI:61977"/>
        <dbReference type="EC" id="3.1.3.16"/>
    </reaction>
</comment>
<comment type="caution">
    <text evidence="4">The sequence shown here is derived from an EMBL/GenBank/DDBJ whole genome shotgun (WGS) entry which is preliminary data.</text>
</comment>
<keyword evidence="1" id="KW-0378">Hydrolase</keyword>
<dbReference type="GO" id="GO:0004722">
    <property type="term" value="F:protein serine/threonine phosphatase activity"/>
    <property type="evidence" value="ECO:0007669"/>
    <property type="project" value="UniProtKB-EC"/>
</dbReference>
<keyword evidence="1" id="KW-0479">Metal-binding</keyword>
<dbReference type="Gene3D" id="3.60.40.10">
    <property type="entry name" value="PPM-type phosphatase domain"/>
    <property type="match status" value="2"/>
</dbReference>
<dbReference type="InterPro" id="IPR036457">
    <property type="entry name" value="PPM-type-like_dom_sf"/>
</dbReference>
<keyword evidence="5" id="KW-1185">Reference proteome</keyword>
<comment type="similarity">
    <text evidence="1">Belongs to the PP2C family.</text>
</comment>
<proteinExistence type="inferred from homology"/>
<keyword evidence="1" id="KW-0904">Protein phosphatase</keyword>
<evidence type="ECO:0000313" key="4">
    <source>
        <dbReference type="EMBL" id="KAK0447485.1"/>
    </source>
</evidence>
<dbReference type="RefSeq" id="XP_060326206.1">
    <property type="nucleotide sequence ID" value="XM_060474200.1"/>
</dbReference>
<organism evidence="4 5">
    <name type="scientific">Armillaria tabescens</name>
    <name type="common">Ringless honey mushroom</name>
    <name type="synonym">Agaricus tabescens</name>
    <dbReference type="NCBI Taxonomy" id="1929756"/>
    <lineage>
        <taxon>Eukaryota</taxon>
        <taxon>Fungi</taxon>
        <taxon>Dikarya</taxon>
        <taxon>Basidiomycota</taxon>
        <taxon>Agaricomycotina</taxon>
        <taxon>Agaricomycetes</taxon>
        <taxon>Agaricomycetidae</taxon>
        <taxon>Agaricales</taxon>
        <taxon>Marasmiineae</taxon>
        <taxon>Physalacriaceae</taxon>
        <taxon>Desarmillaria</taxon>
    </lineage>
</organism>
<reference evidence="4" key="1">
    <citation type="submission" date="2023-06" db="EMBL/GenBank/DDBJ databases">
        <authorList>
            <consortium name="Lawrence Berkeley National Laboratory"/>
            <person name="Ahrendt S."/>
            <person name="Sahu N."/>
            <person name="Indic B."/>
            <person name="Wong-Bajracharya J."/>
            <person name="Merenyi Z."/>
            <person name="Ke H.-M."/>
            <person name="Monk M."/>
            <person name="Kocsube S."/>
            <person name="Drula E."/>
            <person name="Lipzen A."/>
            <person name="Balint B."/>
            <person name="Henrissat B."/>
            <person name="Andreopoulos B."/>
            <person name="Martin F.M."/>
            <person name="Harder C.B."/>
            <person name="Rigling D."/>
            <person name="Ford K.L."/>
            <person name="Foster G.D."/>
            <person name="Pangilinan J."/>
            <person name="Papanicolaou A."/>
            <person name="Barry K."/>
            <person name="LaButti K."/>
            <person name="Viragh M."/>
            <person name="Koriabine M."/>
            <person name="Yan M."/>
            <person name="Riley R."/>
            <person name="Champramary S."/>
            <person name="Plett K.L."/>
            <person name="Tsai I.J."/>
            <person name="Slot J."/>
            <person name="Sipos G."/>
            <person name="Plett J."/>
            <person name="Nagy L.G."/>
            <person name="Grigoriev I.V."/>
        </authorList>
    </citation>
    <scope>NUCLEOTIDE SEQUENCE</scope>
    <source>
        <strain evidence="4">CCBAS 213</strain>
    </source>
</reference>
<dbReference type="AlphaFoldDB" id="A0AA39MVN0"/>
<evidence type="ECO:0000256" key="1">
    <source>
        <dbReference type="RuleBase" id="RU366020"/>
    </source>
</evidence>
<sequence>MKIQKKFYTGIPIPYTSTEAFTPPRPHYPSLIAHLHPHRPLRGMQTLSASPLRARVLEVLSVDSTVVRRGWEGAYSVGVDVRVGRREGKSRERKGRKLILDVGGYGIPKRCMSGSVGGKAVMVGEDAFFVRRNAMGVADGVGGWARGQSIPGPTPSALFAHRLMHFCSEEMELEPPKPSTFIPSVSFARRELQEELEEELEELEEGIDVLMILERAYEKTIKAHVEKEQPVLYSPFTPPPPPDTLTSPIIPPDPTPKPLLAGSSTALLAVLDHVNNGEAVVKIAHVGDCMGMLVRGTECVWRSDEMWWSFNTPVQLGPTTPAQPSTTAHVFTLPVQEDDILILATDGLSDNLWDEDVLDEVARFRSEWSAHGEEGGRDMLAAGMLSEALCSRAKRVAKDGEGDTPFGRRAREEGRKWRGGKNDDISVVVAVISRAGERR</sequence>
<keyword evidence="1" id="KW-0464">Manganese</keyword>
<evidence type="ECO:0000256" key="2">
    <source>
        <dbReference type="SAM" id="MobiDB-lite"/>
    </source>
</evidence>
<comment type="catalytic activity">
    <reaction evidence="1">
        <text>O-phospho-L-seryl-[protein] + H2O = L-seryl-[protein] + phosphate</text>
        <dbReference type="Rhea" id="RHEA:20629"/>
        <dbReference type="Rhea" id="RHEA-COMP:9863"/>
        <dbReference type="Rhea" id="RHEA-COMP:11604"/>
        <dbReference type="ChEBI" id="CHEBI:15377"/>
        <dbReference type="ChEBI" id="CHEBI:29999"/>
        <dbReference type="ChEBI" id="CHEBI:43474"/>
        <dbReference type="ChEBI" id="CHEBI:83421"/>
        <dbReference type="EC" id="3.1.3.16"/>
    </reaction>
</comment>
<dbReference type="GO" id="GO:0046872">
    <property type="term" value="F:metal ion binding"/>
    <property type="evidence" value="ECO:0007669"/>
    <property type="project" value="UniProtKB-UniRule"/>
</dbReference>
<keyword evidence="1" id="KW-0460">Magnesium</keyword>
<dbReference type="Proteomes" id="UP001175211">
    <property type="component" value="Unassembled WGS sequence"/>
</dbReference>
<feature type="region of interest" description="Disordered" evidence="2">
    <location>
        <begin position="396"/>
        <end position="417"/>
    </location>
</feature>
<dbReference type="InterPro" id="IPR001932">
    <property type="entry name" value="PPM-type_phosphatase-like_dom"/>
</dbReference>
<name>A0AA39MVN0_ARMTA</name>
<dbReference type="PROSITE" id="PS51746">
    <property type="entry name" value="PPM_2"/>
    <property type="match status" value="1"/>
</dbReference>
<dbReference type="SMART" id="SM00332">
    <property type="entry name" value="PP2Cc"/>
    <property type="match status" value="1"/>
</dbReference>
<dbReference type="PANTHER" id="PTHR12320:SF84">
    <property type="entry name" value="PROTEIN PHOSPHATASE"/>
    <property type="match status" value="1"/>
</dbReference>
<accession>A0AA39MVN0</accession>
<dbReference type="PANTHER" id="PTHR12320">
    <property type="entry name" value="PROTEIN PHOSPHATASE 2C"/>
    <property type="match status" value="1"/>
</dbReference>
<dbReference type="GeneID" id="85357748"/>
<dbReference type="InterPro" id="IPR039123">
    <property type="entry name" value="PPTC7"/>
</dbReference>